<reference evidence="1 2" key="1">
    <citation type="submission" date="2020-08" db="EMBL/GenBank/DDBJ databases">
        <title>Sequencing the genomes of 1000 actinobacteria strains.</title>
        <authorList>
            <person name="Klenk H.-P."/>
        </authorList>
    </citation>
    <scope>NUCLEOTIDE SEQUENCE [LARGE SCALE GENOMIC DNA]</scope>
    <source>
        <strain evidence="1 2">DSM 22826</strain>
    </source>
</reference>
<dbReference type="Proteomes" id="UP000523000">
    <property type="component" value="Unassembled WGS sequence"/>
</dbReference>
<comment type="caution">
    <text evidence="1">The sequence shown here is derived from an EMBL/GenBank/DDBJ whole genome shotgun (WGS) entry which is preliminary data.</text>
</comment>
<organism evidence="1 2">
    <name type="scientific">Paeniglutamicibacter cryotolerans</name>
    <dbReference type="NCBI Taxonomy" id="670079"/>
    <lineage>
        <taxon>Bacteria</taxon>
        <taxon>Bacillati</taxon>
        <taxon>Actinomycetota</taxon>
        <taxon>Actinomycetes</taxon>
        <taxon>Micrococcales</taxon>
        <taxon>Micrococcaceae</taxon>
        <taxon>Paeniglutamicibacter</taxon>
    </lineage>
</organism>
<keyword evidence="2" id="KW-1185">Reference proteome</keyword>
<accession>A0A839QKD6</accession>
<evidence type="ECO:0000313" key="2">
    <source>
        <dbReference type="Proteomes" id="UP000523000"/>
    </source>
</evidence>
<dbReference type="Pfam" id="PF13830">
    <property type="entry name" value="DUF4192"/>
    <property type="match status" value="1"/>
</dbReference>
<dbReference type="InterPro" id="IPR025447">
    <property type="entry name" value="DUF4192"/>
</dbReference>
<proteinExistence type="predicted"/>
<dbReference type="RefSeq" id="WP_183512227.1">
    <property type="nucleotide sequence ID" value="NZ_BAABGK010000033.1"/>
</dbReference>
<dbReference type="EMBL" id="JACHVS010000002">
    <property type="protein sequence ID" value="MBB2996669.1"/>
    <property type="molecule type" value="Genomic_DNA"/>
</dbReference>
<name>A0A839QKD6_9MICC</name>
<sequence length="383" mass="41525">MTTSPETHSLNRPEDVLAYIPHALGFQPRNSLVMLILERNALSATLRVDLPLLGPGADDTRIAARHYLGILRKVQEATAVFLAVYPPECADPHPGPLPYSGLVAELGDRLRGAGIQVRDAWLVGPESWYSYHCQGPGCCPEAGHPVPELALTETHLRLVVAGSAPTHEPWDGSGAPAWVNRGQIRDHLELMLARFAGPQRHELLLRRWGDLLAQDPAAAERRMRSDAVFCASLLATLHEKPVRDMLPFLAGHGLRPAVCALAETTADATPGAAAALFSGFLLGHSELAPDWRRLDGFWYLLRDLLGVAAGADEAALLCLLAWIEWARGRGSSALALLGGCLAKEPGYRLAVLLRQLLEQGEMPDWVADKDRAWHPEAMPAASA</sequence>
<dbReference type="AlphaFoldDB" id="A0A839QKD6"/>
<gene>
    <name evidence="1" type="ORF">E9229_002916</name>
</gene>
<protein>
    <recommendedName>
        <fullName evidence="3">DUF4192 domain-containing protein</fullName>
    </recommendedName>
</protein>
<evidence type="ECO:0000313" key="1">
    <source>
        <dbReference type="EMBL" id="MBB2996669.1"/>
    </source>
</evidence>
<evidence type="ECO:0008006" key="3">
    <source>
        <dbReference type="Google" id="ProtNLM"/>
    </source>
</evidence>